<dbReference type="InterPro" id="IPR038532">
    <property type="entry name" value="NDUFS4-like_sf"/>
</dbReference>
<dbReference type="EMBL" id="GFDL01006628">
    <property type="protein sequence ID" value="JAV28417.1"/>
    <property type="molecule type" value="Transcribed_RNA"/>
</dbReference>
<dbReference type="Gene3D" id="3.30.160.190">
    <property type="entry name" value="atu1810 like domain"/>
    <property type="match status" value="1"/>
</dbReference>
<name>A0A1Q3FLJ6_CULTA</name>
<comment type="similarity">
    <text evidence="2 11">Belongs to the complex I NDUFS4 subunit family.</text>
</comment>
<evidence type="ECO:0000313" key="12">
    <source>
        <dbReference type="EMBL" id="JAV28417.1"/>
    </source>
</evidence>
<evidence type="ECO:0000256" key="10">
    <source>
        <dbReference type="ARBA" id="ARBA00023136"/>
    </source>
</evidence>
<evidence type="ECO:0000256" key="11">
    <source>
        <dbReference type="RuleBase" id="RU367010"/>
    </source>
</evidence>
<reference evidence="12" key="1">
    <citation type="submission" date="2017-01" db="EMBL/GenBank/DDBJ databases">
        <title>A deep insight into the sialotranscriptome of adult male and female Cluex tarsalis mosquitoes.</title>
        <authorList>
            <person name="Ribeiro J.M."/>
            <person name="Moreira F."/>
            <person name="Bernard K.A."/>
            <person name="Calvo E."/>
        </authorList>
    </citation>
    <scope>NUCLEOTIDE SEQUENCE</scope>
    <source>
        <strain evidence="12">Kern County</strain>
        <tissue evidence="12">Salivary glands</tissue>
    </source>
</reference>
<dbReference type="InterPro" id="IPR006885">
    <property type="entry name" value="NADH_UbQ_FeS_4_mit-like"/>
</dbReference>
<keyword evidence="8 11" id="KW-0249">Electron transport</keyword>
<evidence type="ECO:0000256" key="8">
    <source>
        <dbReference type="ARBA" id="ARBA00022982"/>
    </source>
</evidence>
<proteinExistence type="inferred from homology"/>
<keyword evidence="7 11" id="KW-0809">Transit peptide</keyword>
<evidence type="ECO:0000256" key="5">
    <source>
        <dbReference type="ARBA" id="ARBA00022660"/>
    </source>
</evidence>
<evidence type="ECO:0000256" key="4">
    <source>
        <dbReference type="ARBA" id="ARBA00022448"/>
    </source>
</evidence>
<keyword evidence="9 11" id="KW-0496">Mitochondrion</keyword>
<dbReference type="GO" id="GO:0022900">
    <property type="term" value="P:electron transport chain"/>
    <property type="evidence" value="ECO:0007669"/>
    <property type="project" value="InterPro"/>
</dbReference>
<dbReference type="Pfam" id="PF04800">
    <property type="entry name" value="NDUS4"/>
    <property type="match status" value="1"/>
</dbReference>
<protein>
    <recommendedName>
        <fullName evidence="3 11">NADH dehydrogenase [ubiquinone] iron-sulfur protein 4, mitochondrial</fullName>
    </recommendedName>
</protein>
<evidence type="ECO:0000256" key="9">
    <source>
        <dbReference type="ARBA" id="ARBA00023128"/>
    </source>
</evidence>
<comment type="subcellular location">
    <subcellularLocation>
        <location evidence="11">Mitochondrion inner membrane</location>
        <topology evidence="11">Peripheral membrane protein</topology>
        <orientation evidence="11">Matrix side</orientation>
    </subcellularLocation>
</comment>
<keyword evidence="12" id="KW-0830">Ubiquinone</keyword>
<keyword evidence="6 11" id="KW-0999">Mitochondrion inner membrane</keyword>
<sequence length="185" mass="21053">MSLILRSVSRGAASQWTRASFSTSSVALKDPRSHKEAPYVDANLIIADEAERREKEKASLTIAVPTKVDLSPISGIPSEHVKERRVRIFIPSKNAMQSGTDNIQHWSIEFDTRERWENPLMGWSSSGDPLSNLRVDFGSAEEAISHCERNGWRWFVDQPQAEKKPRVKNYGINFAWNKRTRVSTK</sequence>
<keyword evidence="4 11" id="KW-0813">Transport</keyword>
<evidence type="ECO:0000256" key="3">
    <source>
        <dbReference type="ARBA" id="ARBA00015796"/>
    </source>
</evidence>
<accession>A0A1Q3FLJ6</accession>
<keyword evidence="10 11" id="KW-0472">Membrane</keyword>
<dbReference type="GO" id="GO:0005743">
    <property type="term" value="C:mitochondrial inner membrane"/>
    <property type="evidence" value="ECO:0007669"/>
    <property type="project" value="UniProtKB-SubCell"/>
</dbReference>
<organism evidence="12">
    <name type="scientific">Culex tarsalis</name>
    <name type="common">Encephalitis mosquito</name>
    <dbReference type="NCBI Taxonomy" id="7177"/>
    <lineage>
        <taxon>Eukaryota</taxon>
        <taxon>Metazoa</taxon>
        <taxon>Ecdysozoa</taxon>
        <taxon>Arthropoda</taxon>
        <taxon>Hexapoda</taxon>
        <taxon>Insecta</taxon>
        <taxon>Pterygota</taxon>
        <taxon>Neoptera</taxon>
        <taxon>Endopterygota</taxon>
        <taxon>Diptera</taxon>
        <taxon>Nematocera</taxon>
        <taxon>Culicoidea</taxon>
        <taxon>Culicidae</taxon>
        <taxon>Culicinae</taxon>
        <taxon>Culicini</taxon>
        <taxon>Culex</taxon>
        <taxon>Culex</taxon>
    </lineage>
</organism>
<evidence type="ECO:0000256" key="7">
    <source>
        <dbReference type="ARBA" id="ARBA00022946"/>
    </source>
</evidence>
<dbReference type="PANTHER" id="PTHR12219:SF8">
    <property type="entry name" value="NADH DEHYDROGENASE [UBIQUINONE] IRON-SULFUR PROTEIN 4, MITOCHONDRIAL"/>
    <property type="match status" value="1"/>
</dbReference>
<comment type="function">
    <text evidence="1 11">Accessory subunit of the mitochondrial membrane respiratory chain NADH dehydrogenase (Complex I), that is believed not to be involved in catalysis. Complex I functions in the transfer of electrons from NADH to the respiratory chain. The immediate electron acceptor for the enzyme is believed to be ubiquinone.</text>
</comment>
<evidence type="ECO:0000256" key="2">
    <source>
        <dbReference type="ARBA" id="ARBA00005882"/>
    </source>
</evidence>
<dbReference type="AlphaFoldDB" id="A0A1Q3FLJ6"/>
<dbReference type="PANTHER" id="PTHR12219">
    <property type="entry name" value="NADH-UBIQUINONE OXIDOREDUCTASE"/>
    <property type="match status" value="1"/>
</dbReference>
<evidence type="ECO:0000256" key="6">
    <source>
        <dbReference type="ARBA" id="ARBA00022792"/>
    </source>
</evidence>
<dbReference type="FunFam" id="3.30.160.190:FF:000001">
    <property type="entry name" value="NADH-ubiquinone oxidoreductase 21 kDa subunit mitochondrial"/>
    <property type="match status" value="1"/>
</dbReference>
<keyword evidence="5 11" id="KW-0679">Respiratory chain</keyword>
<evidence type="ECO:0000256" key="1">
    <source>
        <dbReference type="ARBA" id="ARBA00003195"/>
    </source>
</evidence>